<protein>
    <submittedName>
        <fullName evidence="2">Uncharacterized protein</fullName>
    </submittedName>
</protein>
<dbReference type="Proteomes" id="UP000323506">
    <property type="component" value="Chromosome A02"/>
</dbReference>
<proteinExistence type="predicted"/>
<keyword evidence="1" id="KW-0812">Transmembrane</keyword>
<accession>A0A5D2HEH1</accession>
<feature type="transmembrane region" description="Helical" evidence="1">
    <location>
        <begin position="142"/>
        <end position="166"/>
    </location>
</feature>
<feature type="transmembrane region" description="Helical" evidence="1">
    <location>
        <begin position="257"/>
        <end position="278"/>
    </location>
</feature>
<dbReference type="AlphaFoldDB" id="A0A5D2HEH1"/>
<feature type="transmembrane region" description="Helical" evidence="1">
    <location>
        <begin position="285"/>
        <end position="308"/>
    </location>
</feature>
<evidence type="ECO:0000313" key="2">
    <source>
        <dbReference type="EMBL" id="TYH28508.1"/>
    </source>
</evidence>
<dbReference type="PANTHER" id="PTHR31414">
    <property type="entry name" value="TRANSMEMBRANE PROTEIN DDB_G0292058"/>
    <property type="match status" value="1"/>
</dbReference>
<sequence length="576" mass="64856">MIIAMMYRPKKLKQFYIIPALFLILSTLFSVSHGRKNENVDLQSDGIMRLVKRKMEETESRNSSIILAKEETERPDPLNKFKDYKGGWDITSKHYLASVGYSSAPFALMAIVWFMLFGIFLLCACICCCCCHRNKPYGYSRLAYACSLIFLILFTIATVAGCALMFTGEGKFLASVNDVSHYIVNQGLSIYDNIIGIQNFLISAKNVVLNNKFVPDDLKGEVDKANKLIDSVGSLPRIKSQDITDEIRKLLKQINTALITITVFMLLLAFLGFLFSILGMKTCVYMFVVIGWIVITLTFFLCGLFLVFHNIVSDTCIAMDEWIQDPMADSAMGEVLPCFDMAFGEEIKEAGKGVTTNVNDLLNQFITVLANNNTANNQSGPFVPLICDPYKHGDSQESCGDEVPLKNATEEWKKYVCQVSEDGDCTTPGRLTPDMYTEMIKAVNISNGLYDYNPFIAGVADCSIIQDTLKNITTNHCPGLKKYSEWVYSGLVAATGSVMFSLFFWVLYARERRHRKYTKRINKGYDESPLVGGKKLFSRKSNEKMGEVITIVLHRAFGFWNVPYRATSLRKTHISF</sequence>
<organism evidence="2 3">
    <name type="scientific">Gossypium darwinii</name>
    <name type="common">Darwin's cotton</name>
    <name type="synonym">Gossypium barbadense var. darwinii</name>
    <dbReference type="NCBI Taxonomy" id="34276"/>
    <lineage>
        <taxon>Eukaryota</taxon>
        <taxon>Viridiplantae</taxon>
        <taxon>Streptophyta</taxon>
        <taxon>Embryophyta</taxon>
        <taxon>Tracheophyta</taxon>
        <taxon>Spermatophyta</taxon>
        <taxon>Magnoliopsida</taxon>
        <taxon>eudicotyledons</taxon>
        <taxon>Gunneridae</taxon>
        <taxon>Pentapetalae</taxon>
        <taxon>rosids</taxon>
        <taxon>malvids</taxon>
        <taxon>Malvales</taxon>
        <taxon>Malvaceae</taxon>
        <taxon>Malvoideae</taxon>
        <taxon>Gossypium</taxon>
    </lineage>
</organism>
<name>A0A5D2HEH1_GOSDA</name>
<dbReference type="GO" id="GO:0005886">
    <property type="term" value="C:plasma membrane"/>
    <property type="evidence" value="ECO:0007669"/>
    <property type="project" value="TreeGrafter"/>
</dbReference>
<dbReference type="GO" id="GO:0009506">
    <property type="term" value="C:plasmodesma"/>
    <property type="evidence" value="ECO:0007669"/>
    <property type="project" value="TreeGrafter"/>
</dbReference>
<dbReference type="PANTHER" id="PTHR31414:SF21">
    <property type="match status" value="1"/>
</dbReference>
<keyword evidence="3" id="KW-1185">Reference proteome</keyword>
<dbReference type="EMBL" id="CM017689">
    <property type="protein sequence ID" value="TYH28508.1"/>
    <property type="molecule type" value="Genomic_DNA"/>
</dbReference>
<feature type="transmembrane region" description="Helical" evidence="1">
    <location>
        <begin position="486"/>
        <end position="509"/>
    </location>
</feature>
<evidence type="ECO:0000256" key="1">
    <source>
        <dbReference type="SAM" id="Phobius"/>
    </source>
</evidence>
<dbReference type="InterPro" id="IPR040283">
    <property type="entry name" value="DDB_G0292058-like"/>
</dbReference>
<gene>
    <name evidence="2" type="ORF">ES288_A02G148400v1</name>
</gene>
<feature type="transmembrane region" description="Helical" evidence="1">
    <location>
        <begin position="106"/>
        <end position="130"/>
    </location>
</feature>
<evidence type="ECO:0000313" key="3">
    <source>
        <dbReference type="Proteomes" id="UP000323506"/>
    </source>
</evidence>
<keyword evidence="1" id="KW-0472">Membrane</keyword>
<reference evidence="2 3" key="1">
    <citation type="submission" date="2019-06" db="EMBL/GenBank/DDBJ databases">
        <title>WGS assembly of Gossypium darwinii.</title>
        <authorList>
            <person name="Chen Z.J."/>
            <person name="Sreedasyam A."/>
            <person name="Ando A."/>
            <person name="Song Q."/>
            <person name="De L."/>
            <person name="Hulse-Kemp A."/>
            <person name="Ding M."/>
            <person name="Ye W."/>
            <person name="Kirkbride R."/>
            <person name="Jenkins J."/>
            <person name="Plott C."/>
            <person name="Lovell J."/>
            <person name="Lin Y.-M."/>
            <person name="Vaughn R."/>
            <person name="Liu B."/>
            <person name="Li W."/>
            <person name="Simpson S."/>
            <person name="Scheffler B."/>
            <person name="Saski C."/>
            <person name="Grover C."/>
            <person name="Hu G."/>
            <person name="Conover J."/>
            <person name="Carlson J."/>
            <person name="Shu S."/>
            <person name="Boston L."/>
            <person name="Williams M."/>
            <person name="Peterson D."/>
            <person name="Mcgee K."/>
            <person name="Jones D."/>
            <person name="Wendel J."/>
            <person name="Stelly D."/>
            <person name="Grimwood J."/>
            <person name="Schmutz J."/>
        </authorList>
    </citation>
    <scope>NUCLEOTIDE SEQUENCE [LARGE SCALE GENOMIC DNA]</scope>
    <source>
        <strain evidence="2">1808015.09</strain>
    </source>
</reference>
<keyword evidence="1" id="KW-1133">Transmembrane helix</keyword>